<feature type="transmembrane region" description="Helical" evidence="7">
    <location>
        <begin position="399"/>
        <end position="422"/>
    </location>
</feature>
<keyword evidence="2" id="KW-0813">Transport</keyword>
<feature type="transmembrane region" description="Helical" evidence="7">
    <location>
        <begin position="304"/>
        <end position="324"/>
    </location>
</feature>
<dbReference type="PANTHER" id="PTHR42718">
    <property type="entry name" value="MAJOR FACILITATOR SUPERFAMILY MULTIDRUG TRANSPORTER MFSC"/>
    <property type="match status" value="1"/>
</dbReference>
<gene>
    <name evidence="9" type="ORF">BIZ92_24770</name>
</gene>
<dbReference type="GO" id="GO:0022857">
    <property type="term" value="F:transmembrane transporter activity"/>
    <property type="evidence" value="ECO:0007669"/>
    <property type="project" value="InterPro"/>
</dbReference>
<feature type="transmembrane region" description="Helical" evidence="7">
    <location>
        <begin position="336"/>
        <end position="355"/>
    </location>
</feature>
<evidence type="ECO:0000256" key="1">
    <source>
        <dbReference type="ARBA" id="ARBA00004651"/>
    </source>
</evidence>
<organism evidence="9 10">
    <name type="scientific">Alcaligenes xylosoxydans xylosoxydans</name>
    <name type="common">Achromobacter xylosoxidans</name>
    <dbReference type="NCBI Taxonomy" id="85698"/>
    <lineage>
        <taxon>Bacteria</taxon>
        <taxon>Pseudomonadati</taxon>
        <taxon>Pseudomonadota</taxon>
        <taxon>Betaproteobacteria</taxon>
        <taxon>Burkholderiales</taxon>
        <taxon>Alcaligenaceae</taxon>
        <taxon>Achromobacter</taxon>
    </lineage>
</organism>
<feature type="transmembrane region" description="Helical" evidence="7">
    <location>
        <begin position="47"/>
        <end position="67"/>
    </location>
</feature>
<dbReference type="GO" id="GO:0005886">
    <property type="term" value="C:plasma membrane"/>
    <property type="evidence" value="ECO:0007669"/>
    <property type="project" value="UniProtKB-SubCell"/>
</dbReference>
<evidence type="ECO:0000256" key="3">
    <source>
        <dbReference type="ARBA" id="ARBA00022475"/>
    </source>
</evidence>
<feature type="transmembrane region" description="Helical" evidence="7">
    <location>
        <begin position="104"/>
        <end position="129"/>
    </location>
</feature>
<keyword evidence="6 7" id="KW-0472">Membrane</keyword>
<dbReference type="InterPro" id="IPR020846">
    <property type="entry name" value="MFS_dom"/>
</dbReference>
<feature type="domain" description="Major facilitator superfamily (MFS) profile" evidence="8">
    <location>
        <begin position="13"/>
        <end position="468"/>
    </location>
</feature>
<feature type="transmembrane region" description="Helical" evidence="7">
    <location>
        <begin position="200"/>
        <end position="220"/>
    </location>
</feature>
<reference evidence="9 10" key="1">
    <citation type="submission" date="2016-09" db="EMBL/GenBank/DDBJ databases">
        <title>Phylogenomics of Achromobacter.</title>
        <authorList>
            <person name="Jeukens J."/>
            <person name="Freschi L."/>
            <person name="Vincent A.T."/>
            <person name="Emond-Rheault J.-G."/>
            <person name="Kukavica-Ibrulj I."/>
            <person name="Charette S.J."/>
            <person name="Levesque R.C."/>
        </authorList>
    </citation>
    <scope>NUCLEOTIDE SEQUENCE [LARGE SCALE GENOMIC DNA]</scope>
    <source>
        <strain evidence="9 10">AUS488</strain>
    </source>
</reference>
<evidence type="ECO:0000259" key="8">
    <source>
        <dbReference type="PROSITE" id="PS50850"/>
    </source>
</evidence>
<keyword evidence="3" id="KW-1003">Cell membrane</keyword>
<dbReference type="Gene3D" id="1.20.1250.20">
    <property type="entry name" value="MFS general substrate transporter like domains"/>
    <property type="match status" value="1"/>
</dbReference>
<dbReference type="EMBL" id="MJMN01000012">
    <property type="protein sequence ID" value="OMG88964.1"/>
    <property type="molecule type" value="Genomic_DNA"/>
</dbReference>
<feature type="transmembrane region" description="Helical" evidence="7">
    <location>
        <begin position="12"/>
        <end position="35"/>
    </location>
</feature>
<evidence type="ECO:0000256" key="7">
    <source>
        <dbReference type="SAM" id="Phobius"/>
    </source>
</evidence>
<comment type="caution">
    <text evidence="9">The sequence shown here is derived from an EMBL/GenBank/DDBJ whole genome shotgun (WGS) entry which is preliminary data.</text>
</comment>
<feature type="transmembrane region" description="Helical" evidence="7">
    <location>
        <begin position="141"/>
        <end position="160"/>
    </location>
</feature>
<proteinExistence type="predicted"/>
<dbReference type="PANTHER" id="PTHR42718:SF46">
    <property type="entry name" value="BLR6921 PROTEIN"/>
    <property type="match status" value="1"/>
</dbReference>
<sequence length="481" mass="49055">MTHGIQGKQRWWALMVLCLGVLMIVLDTTIVNVALPSIREDLRFTETSLVWVVNAYMLTFGGFLLLGGRLGDLLGHRRMFLAGLVLFTVASLACGLAQGQGLLIAARAAQGLGGAVVSAVSLSLIMNLFTETGERARAMGVYGFVCAGGGSLGVLLGGLLTSTLSWHWIFLVNIPIGVAVYALCLRLLPAARGAAGGGKLDVAGALTVTASLMLAVYAVVNGNEAGWTSAQSLGLLGAAALLMALFLAIEARVAEPLMPLALFRLRNVATANVVGVLWAAGMFAWFFVSALYMQLVLGYDAMQVGLAFLPANLIMAAFSLGLSAKLVMRFGIRGPLATGLLMAALGLALFARAPVDGHFAADVLPGMLLLGLGAGIAFNPMLLAAMSDVEPSQSGLASGVVNTAFMMGGALGLAVLASLAAARTAALATAGATPVPALAGGYRATFLAGAVIAAVAAALAAALVRSRNRDLGGHGETPAGH</sequence>
<name>A0A1R1JUL0_ALCXX</name>
<keyword evidence="4 7" id="KW-0812">Transmembrane</keyword>
<evidence type="ECO:0000256" key="4">
    <source>
        <dbReference type="ARBA" id="ARBA00022692"/>
    </source>
</evidence>
<evidence type="ECO:0000256" key="2">
    <source>
        <dbReference type="ARBA" id="ARBA00022448"/>
    </source>
</evidence>
<dbReference type="InterPro" id="IPR011701">
    <property type="entry name" value="MFS"/>
</dbReference>
<dbReference type="Pfam" id="PF07690">
    <property type="entry name" value="MFS_1"/>
    <property type="match status" value="1"/>
</dbReference>
<feature type="transmembrane region" description="Helical" evidence="7">
    <location>
        <begin position="269"/>
        <end position="292"/>
    </location>
</feature>
<evidence type="ECO:0000313" key="10">
    <source>
        <dbReference type="Proteomes" id="UP000187251"/>
    </source>
</evidence>
<dbReference type="Gene3D" id="1.20.1720.10">
    <property type="entry name" value="Multidrug resistance protein D"/>
    <property type="match status" value="1"/>
</dbReference>
<feature type="transmembrane region" description="Helical" evidence="7">
    <location>
        <begin position="79"/>
        <end position="98"/>
    </location>
</feature>
<protein>
    <submittedName>
        <fullName evidence="9">MFS transporter</fullName>
    </submittedName>
</protein>
<dbReference type="PROSITE" id="PS50850">
    <property type="entry name" value="MFS"/>
    <property type="match status" value="1"/>
</dbReference>
<dbReference type="AlphaFoldDB" id="A0A1R1JUL0"/>
<evidence type="ECO:0000256" key="5">
    <source>
        <dbReference type="ARBA" id="ARBA00022989"/>
    </source>
</evidence>
<accession>A0A1R1JUL0</accession>
<dbReference type="OrthoDB" id="9807274at2"/>
<dbReference type="RefSeq" id="WP_076411366.1">
    <property type="nucleotide sequence ID" value="NZ_AP028040.1"/>
</dbReference>
<keyword evidence="5 7" id="KW-1133">Transmembrane helix</keyword>
<feature type="transmembrane region" description="Helical" evidence="7">
    <location>
        <begin position="232"/>
        <end position="249"/>
    </location>
</feature>
<evidence type="ECO:0000256" key="6">
    <source>
        <dbReference type="ARBA" id="ARBA00023136"/>
    </source>
</evidence>
<dbReference type="InterPro" id="IPR036259">
    <property type="entry name" value="MFS_trans_sf"/>
</dbReference>
<dbReference type="CDD" id="cd17321">
    <property type="entry name" value="MFS_MMR_MDR_like"/>
    <property type="match status" value="1"/>
</dbReference>
<feature type="transmembrane region" description="Helical" evidence="7">
    <location>
        <begin position="367"/>
        <end position="387"/>
    </location>
</feature>
<comment type="subcellular location">
    <subcellularLocation>
        <location evidence="1">Cell membrane</location>
        <topology evidence="1">Multi-pass membrane protein</topology>
    </subcellularLocation>
</comment>
<evidence type="ECO:0000313" key="9">
    <source>
        <dbReference type="EMBL" id="OMG88964.1"/>
    </source>
</evidence>
<feature type="transmembrane region" description="Helical" evidence="7">
    <location>
        <begin position="166"/>
        <end position="188"/>
    </location>
</feature>
<dbReference type="Proteomes" id="UP000187251">
    <property type="component" value="Unassembled WGS sequence"/>
</dbReference>
<dbReference type="SUPFAM" id="SSF103473">
    <property type="entry name" value="MFS general substrate transporter"/>
    <property type="match status" value="1"/>
</dbReference>
<feature type="transmembrane region" description="Helical" evidence="7">
    <location>
        <begin position="442"/>
        <end position="464"/>
    </location>
</feature>